<evidence type="ECO:0000313" key="3">
    <source>
        <dbReference type="Proteomes" id="UP000192478"/>
    </source>
</evidence>
<proteinExistence type="predicted"/>
<name>A0AAC9RL07_9CLOT</name>
<dbReference type="EMBL" id="CP020559">
    <property type="protein sequence ID" value="ARE87941.1"/>
    <property type="molecule type" value="Genomic_DNA"/>
</dbReference>
<dbReference type="Proteomes" id="UP000192478">
    <property type="component" value="Chromosome"/>
</dbReference>
<dbReference type="RefSeq" id="WP_156778837.1">
    <property type="nucleotide sequence ID" value="NZ_CP017603.1"/>
</dbReference>
<accession>A0AAC9RL07</accession>
<keyword evidence="1" id="KW-0812">Transmembrane</keyword>
<reference evidence="2 3" key="1">
    <citation type="submission" date="2017-03" db="EMBL/GenBank/DDBJ databases">
        <title>Complete sequence of Clostridium formicaceticum DSM 92.</title>
        <authorList>
            <person name="Poehlein A."/>
            <person name="Karl M."/>
            <person name="Bengelsdorf F.R."/>
            <person name="Duerre P."/>
            <person name="Daniel R."/>
        </authorList>
    </citation>
    <scope>NUCLEOTIDE SEQUENCE [LARGE SCALE GENOMIC DNA]</scope>
    <source>
        <strain evidence="2 3">DSM 92</strain>
    </source>
</reference>
<protein>
    <submittedName>
        <fullName evidence="2">Uncharacterized protein</fullName>
    </submittedName>
</protein>
<feature type="transmembrane region" description="Helical" evidence="1">
    <location>
        <begin position="23"/>
        <end position="49"/>
    </location>
</feature>
<sequence length="51" mass="6070">MTKKESCEKKLTIQEMKQRQNQYIYEAILNIIEFSLLLGCLFGLLMLLFEI</sequence>
<keyword evidence="1" id="KW-0472">Membrane</keyword>
<evidence type="ECO:0000313" key="2">
    <source>
        <dbReference type="EMBL" id="ARE87941.1"/>
    </source>
</evidence>
<organism evidence="2 3">
    <name type="scientific">Clostridium formicaceticum</name>
    <dbReference type="NCBI Taxonomy" id="1497"/>
    <lineage>
        <taxon>Bacteria</taxon>
        <taxon>Bacillati</taxon>
        <taxon>Bacillota</taxon>
        <taxon>Clostridia</taxon>
        <taxon>Eubacteriales</taxon>
        <taxon>Clostridiaceae</taxon>
        <taxon>Clostridium</taxon>
    </lineage>
</organism>
<keyword evidence="1" id="KW-1133">Transmembrane helix</keyword>
<gene>
    <name evidence="2" type="ORF">CLFO_23410</name>
</gene>
<dbReference type="AlphaFoldDB" id="A0AAC9RL07"/>
<evidence type="ECO:0000256" key="1">
    <source>
        <dbReference type="SAM" id="Phobius"/>
    </source>
</evidence>